<keyword evidence="2" id="KW-1185">Reference proteome</keyword>
<protein>
    <submittedName>
        <fullName evidence="1">Uncharacterized protein</fullName>
    </submittedName>
</protein>
<gene>
    <name evidence="1" type="ORF">RF11_15989</name>
</gene>
<name>A0A0C2MQA1_THEKT</name>
<evidence type="ECO:0000313" key="2">
    <source>
        <dbReference type="Proteomes" id="UP000031668"/>
    </source>
</evidence>
<dbReference type="EMBL" id="JWZT01003512">
    <property type="protein sequence ID" value="KII66530.1"/>
    <property type="molecule type" value="Genomic_DNA"/>
</dbReference>
<reference evidence="1 2" key="1">
    <citation type="journal article" date="2014" name="Genome Biol. Evol.">
        <title>The genome of the myxosporean Thelohanellus kitauei shows adaptations to nutrient acquisition within its fish host.</title>
        <authorList>
            <person name="Yang Y."/>
            <person name="Xiong J."/>
            <person name="Zhou Z."/>
            <person name="Huo F."/>
            <person name="Miao W."/>
            <person name="Ran C."/>
            <person name="Liu Y."/>
            <person name="Zhang J."/>
            <person name="Feng J."/>
            <person name="Wang M."/>
            <person name="Wang M."/>
            <person name="Wang L."/>
            <person name="Yao B."/>
        </authorList>
    </citation>
    <scope>NUCLEOTIDE SEQUENCE [LARGE SCALE GENOMIC DNA]</scope>
    <source>
        <strain evidence="1">Wuqing</strain>
    </source>
</reference>
<organism evidence="1 2">
    <name type="scientific">Thelohanellus kitauei</name>
    <name type="common">Myxosporean</name>
    <dbReference type="NCBI Taxonomy" id="669202"/>
    <lineage>
        <taxon>Eukaryota</taxon>
        <taxon>Metazoa</taxon>
        <taxon>Cnidaria</taxon>
        <taxon>Myxozoa</taxon>
        <taxon>Myxosporea</taxon>
        <taxon>Bivalvulida</taxon>
        <taxon>Platysporina</taxon>
        <taxon>Myxobolidae</taxon>
        <taxon>Thelohanellus</taxon>
    </lineage>
</organism>
<dbReference type="Proteomes" id="UP000031668">
    <property type="component" value="Unassembled WGS sequence"/>
</dbReference>
<dbReference type="AlphaFoldDB" id="A0A0C2MQA1"/>
<proteinExistence type="predicted"/>
<accession>A0A0C2MQA1</accession>
<comment type="caution">
    <text evidence="1">The sequence shown here is derived from an EMBL/GenBank/DDBJ whole genome shotgun (WGS) entry which is preliminary data.</text>
</comment>
<evidence type="ECO:0000313" key="1">
    <source>
        <dbReference type="EMBL" id="KII66530.1"/>
    </source>
</evidence>
<sequence length="601" mass="69709">MYIYDQLFQKNGFLGFDESGKLTYIDSRNDDPKRQFYLKKQNVYHTNGRFIPELDDPSPEELVQRSYDYFLYDSITKKIPGLYIPFTVDLVRDAQMSDILRYNRRFSKINIIKNLKNPGQYKISKFLKQTHKLFQTIPKDVLLENFKAEIDHNLTRLASIADEGNRLVSLGISGKHILVYIDTQDPQVLIFSTLQEVELTTIERHSFPTEILEIRALDGETDERLSIRCMYSYHVIRVKFKENLKVRILHTLTFDKKIKYSCTNMVNEHLVCAGDTLLYNSECCLIENVRERDIENVGERFRRGILSDPRTLVQISDREISVLDFRCKRNFDTLMASIQKFDDALCPLLDSNLNYPPIFYIGSLKNINLFDLRNPVYFPSAFEHKLNEPSYSVVKKGSSIPLFFSYKNNLNNVGLILDHSDRFCPTYVSVTPKSNEPLGNIIGVAASLKKRFLNIYLVDSYGSVYYQKYGKGRSRSLSDDIKLSGTPLKPYEIQGLPPQKGDLGFISNNKKIFLKLQNRMKNRIETTEEIDIIKKIQLKKNSWQILASSKPEMGPKADEFYQKWFIKSKTDDKAGDQCVPEEKPEEIRQTINMDILGDDGF</sequence>